<dbReference type="InterPro" id="IPR019051">
    <property type="entry name" value="Trp_biosyn_TM_oprn/chp"/>
</dbReference>
<feature type="transmembrane region" description="Helical" evidence="2">
    <location>
        <begin position="79"/>
        <end position="100"/>
    </location>
</feature>
<evidence type="ECO:0000313" key="4">
    <source>
        <dbReference type="Proteomes" id="UP000297403"/>
    </source>
</evidence>
<keyword evidence="2" id="KW-1133">Transmembrane helix</keyword>
<gene>
    <name evidence="3" type="ORF">E3O49_03020</name>
</gene>
<dbReference type="Pfam" id="PF09534">
    <property type="entry name" value="Trp_oprn_chp"/>
    <property type="match status" value="1"/>
</dbReference>
<evidence type="ECO:0000313" key="3">
    <source>
        <dbReference type="EMBL" id="TFC51628.1"/>
    </source>
</evidence>
<feature type="transmembrane region" description="Helical" evidence="2">
    <location>
        <begin position="135"/>
        <end position="157"/>
    </location>
</feature>
<name>A0AAQ2C856_9MICO</name>
<organism evidence="3 4">
    <name type="scientific">Cryobacterium shii</name>
    <dbReference type="NCBI Taxonomy" id="1259235"/>
    <lineage>
        <taxon>Bacteria</taxon>
        <taxon>Bacillati</taxon>
        <taxon>Actinomycetota</taxon>
        <taxon>Actinomycetes</taxon>
        <taxon>Micrococcales</taxon>
        <taxon>Microbacteriaceae</taxon>
        <taxon>Cryobacterium</taxon>
    </lineage>
</organism>
<comment type="caution">
    <text evidence="3">The sequence shown here is derived from an EMBL/GenBank/DDBJ whole genome shotgun (WGS) entry which is preliminary data.</text>
</comment>
<feature type="transmembrane region" description="Helical" evidence="2">
    <location>
        <begin position="52"/>
        <end position="72"/>
    </location>
</feature>
<keyword evidence="2" id="KW-0472">Membrane</keyword>
<evidence type="ECO:0000256" key="1">
    <source>
        <dbReference type="SAM" id="MobiDB-lite"/>
    </source>
</evidence>
<proteinExistence type="predicted"/>
<dbReference type="RefSeq" id="WP_134366663.1">
    <property type="nucleotide sequence ID" value="NZ_SOFY01000013.1"/>
</dbReference>
<sequence>MPSSRRLKLAHVLVVLLASGLALLAWTQTWVNAVVAQSGTARQSLEVTGATASPALTALAMAGLALAGALTIAGPVIRFVLGLLEVLLGLSVFLAALTAVTGPAAASAGAITKATGVSGRESVLDGVVSAVATPWPYLALLAGVVMAAVGVSVLVTARRWPGPTTRYQAVRFAPADSTGGTDAAAAGVDTGHDAVDDWDGLSRGEDPTAQR</sequence>
<protein>
    <submittedName>
        <fullName evidence="3">Peptidase</fullName>
    </submittedName>
</protein>
<dbReference type="Proteomes" id="UP000297403">
    <property type="component" value="Unassembled WGS sequence"/>
</dbReference>
<feature type="compositionally biased region" description="Basic and acidic residues" evidence="1">
    <location>
        <begin position="190"/>
        <end position="211"/>
    </location>
</feature>
<feature type="region of interest" description="Disordered" evidence="1">
    <location>
        <begin position="176"/>
        <end position="211"/>
    </location>
</feature>
<feature type="compositionally biased region" description="Low complexity" evidence="1">
    <location>
        <begin position="176"/>
        <end position="189"/>
    </location>
</feature>
<dbReference type="AlphaFoldDB" id="A0AAQ2C856"/>
<dbReference type="EMBL" id="SOFY01000013">
    <property type="protein sequence ID" value="TFC51628.1"/>
    <property type="molecule type" value="Genomic_DNA"/>
</dbReference>
<evidence type="ECO:0000256" key="2">
    <source>
        <dbReference type="SAM" id="Phobius"/>
    </source>
</evidence>
<keyword evidence="2" id="KW-0812">Transmembrane</keyword>
<reference evidence="3 4" key="1">
    <citation type="submission" date="2019-03" db="EMBL/GenBank/DDBJ databases">
        <title>Genomics of glacier-inhabiting Cryobacterium strains.</title>
        <authorList>
            <person name="Liu Q."/>
            <person name="Xin Y.-H."/>
        </authorList>
    </citation>
    <scope>NUCLEOTIDE SEQUENCE [LARGE SCALE GENOMIC DNA]</scope>
    <source>
        <strain evidence="4">TMT1-22</strain>
    </source>
</reference>
<accession>A0AAQ2C856</accession>
<keyword evidence="4" id="KW-1185">Reference proteome</keyword>